<organism evidence="1 2">
    <name type="scientific">Funiculus sociatus GB2-A5</name>
    <dbReference type="NCBI Taxonomy" id="2933946"/>
    <lineage>
        <taxon>Bacteria</taxon>
        <taxon>Bacillati</taxon>
        <taxon>Cyanobacteriota</taxon>
        <taxon>Cyanophyceae</taxon>
        <taxon>Coleofasciculales</taxon>
        <taxon>Coleofasciculaceae</taxon>
        <taxon>Funiculus</taxon>
    </lineage>
</organism>
<gene>
    <name evidence="1" type="ORF">NDI37_17720</name>
</gene>
<evidence type="ECO:0008006" key="3">
    <source>
        <dbReference type="Google" id="ProtNLM"/>
    </source>
</evidence>
<keyword evidence="2" id="KW-1185">Reference proteome</keyword>
<protein>
    <recommendedName>
        <fullName evidence="3">Glycosyltransferase</fullName>
    </recommendedName>
</protein>
<accession>A0ABV0JUG5</accession>
<comment type="caution">
    <text evidence="1">The sequence shown here is derived from an EMBL/GenBank/DDBJ whole genome shotgun (WGS) entry which is preliminary data.</text>
</comment>
<proteinExistence type="predicted"/>
<dbReference type="RefSeq" id="WP_190424610.1">
    <property type="nucleotide sequence ID" value="NZ_JAMPKK010000041.1"/>
</dbReference>
<evidence type="ECO:0000313" key="2">
    <source>
        <dbReference type="Proteomes" id="UP001442494"/>
    </source>
</evidence>
<dbReference type="Proteomes" id="UP001442494">
    <property type="component" value="Unassembled WGS sequence"/>
</dbReference>
<evidence type="ECO:0000313" key="1">
    <source>
        <dbReference type="EMBL" id="MEP0866301.1"/>
    </source>
</evidence>
<name>A0ABV0JUG5_9CYAN</name>
<reference evidence="1 2" key="1">
    <citation type="submission" date="2022-04" db="EMBL/GenBank/DDBJ databases">
        <title>Positive selection, recombination, and allopatry shape intraspecific diversity of widespread and dominant cyanobacteria.</title>
        <authorList>
            <person name="Wei J."/>
            <person name="Shu W."/>
            <person name="Hu C."/>
        </authorList>
    </citation>
    <scope>NUCLEOTIDE SEQUENCE [LARGE SCALE GENOMIC DNA]</scope>
    <source>
        <strain evidence="1 2">GB2-A5</strain>
    </source>
</reference>
<sequence>MIEIKPNIQHPSTCPHCEAPLKPKTILWQGMHVCVESKCVSCHTKIIEDLEVGHAVNFPYQLDLAKHEVYGHEFCKYWLGEKLLVSLQNPQEEKLGISKEVFKCHQRVLILNCIDYLYGHSLLKLLNAQRHLDNYPEYGLIVIVPKFLRWMVPEGVAEIWTVNIPLKRGQCYYPNFDRFVSEECQRFDDIYVSKAHSHPSHFDISKFTRIPQYNFDKYPPRITFIWRDDRIWCNALLSASLRKLKMPDIALKLQNARVQKLFSKIRDRVPEAKFAIAGLGRSTQFPDWIEDLRVDKFNAETEREICQIYAESRLVIGVHGSNMLLPSGHAGMTLDLMPEDRWGNLAQDILYQEADARLAAFRYRYVSLQTPLAQIAAIASSMMLHYTEFKQNMTADKYL</sequence>
<dbReference type="EMBL" id="JAMPKK010000041">
    <property type="protein sequence ID" value="MEP0866301.1"/>
    <property type="molecule type" value="Genomic_DNA"/>
</dbReference>